<accession>A0A067JWG7</accession>
<sequence length="192" mass="20568">MDGNTNSTGTEPSVAESVARINSLAMVFMRLIAEEEQQQQAIPQIAIFNSPTSSVAFFQFPIGGDKSGPLPASKESIDAMPRIIVTEDRVEDCPICLDEMSIGGEIREMPCKHGFHSGCIEKWLGIHGSCPICRFGMPVEDDGVGSEDGQRQRRPTTGFGWIITNNFIDSADAGPLSSGSDPGSENSDSSGR</sequence>
<dbReference type="InterPro" id="IPR013083">
    <property type="entry name" value="Znf_RING/FYVE/PHD"/>
</dbReference>
<evidence type="ECO:0000256" key="6">
    <source>
        <dbReference type="ARBA" id="ARBA00022786"/>
    </source>
</evidence>
<dbReference type="GO" id="GO:0008270">
    <property type="term" value="F:zinc ion binding"/>
    <property type="evidence" value="ECO:0007669"/>
    <property type="project" value="UniProtKB-KW"/>
</dbReference>
<dbReference type="Pfam" id="PF13639">
    <property type="entry name" value="zf-RING_2"/>
    <property type="match status" value="1"/>
</dbReference>
<dbReference type="EC" id="2.3.2.27" evidence="2"/>
<keyword evidence="3" id="KW-0808">Transferase</keyword>
<keyword evidence="12" id="KW-1185">Reference proteome</keyword>
<reference evidence="11 12" key="1">
    <citation type="journal article" date="2014" name="PLoS ONE">
        <title>Global Analysis of Gene Expression Profiles in Physic Nut (Jatropha curcas L.) Seedlings Exposed to Salt Stress.</title>
        <authorList>
            <person name="Zhang L."/>
            <person name="Zhang C."/>
            <person name="Wu P."/>
            <person name="Chen Y."/>
            <person name="Li M."/>
            <person name="Jiang H."/>
            <person name="Wu G."/>
        </authorList>
    </citation>
    <scope>NUCLEOTIDE SEQUENCE [LARGE SCALE GENOMIC DNA]</scope>
    <source>
        <strain evidence="12">cv. GZQX0401</strain>
        <tissue evidence="11">Young leaves</tissue>
    </source>
</reference>
<evidence type="ECO:0000313" key="11">
    <source>
        <dbReference type="EMBL" id="KDP27158.1"/>
    </source>
</evidence>
<feature type="domain" description="RING-type" evidence="10">
    <location>
        <begin position="93"/>
        <end position="134"/>
    </location>
</feature>
<feature type="region of interest" description="Disordered" evidence="9">
    <location>
        <begin position="172"/>
        <end position="192"/>
    </location>
</feature>
<evidence type="ECO:0000256" key="7">
    <source>
        <dbReference type="ARBA" id="ARBA00022833"/>
    </source>
</evidence>
<dbReference type="PANTHER" id="PTHR15710">
    <property type="entry name" value="E3 UBIQUITIN-PROTEIN LIGASE PRAJA"/>
    <property type="match status" value="1"/>
</dbReference>
<dbReference type="Gene3D" id="3.30.40.10">
    <property type="entry name" value="Zinc/RING finger domain, C3HC4 (zinc finger)"/>
    <property type="match status" value="1"/>
</dbReference>
<organism evidence="11 12">
    <name type="scientific">Jatropha curcas</name>
    <name type="common">Barbados nut</name>
    <dbReference type="NCBI Taxonomy" id="180498"/>
    <lineage>
        <taxon>Eukaryota</taxon>
        <taxon>Viridiplantae</taxon>
        <taxon>Streptophyta</taxon>
        <taxon>Embryophyta</taxon>
        <taxon>Tracheophyta</taxon>
        <taxon>Spermatophyta</taxon>
        <taxon>Magnoliopsida</taxon>
        <taxon>eudicotyledons</taxon>
        <taxon>Gunneridae</taxon>
        <taxon>Pentapetalae</taxon>
        <taxon>rosids</taxon>
        <taxon>fabids</taxon>
        <taxon>Malpighiales</taxon>
        <taxon>Euphorbiaceae</taxon>
        <taxon>Crotonoideae</taxon>
        <taxon>Jatropheae</taxon>
        <taxon>Jatropha</taxon>
    </lineage>
</organism>
<dbReference type="KEGG" id="jcu:105644076"/>
<evidence type="ECO:0000256" key="3">
    <source>
        <dbReference type="ARBA" id="ARBA00022679"/>
    </source>
</evidence>
<evidence type="ECO:0000256" key="5">
    <source>
        <dbReference type="ARBA" id="ARBA00022771"/>
    </source>
</evidence>
<dbReference type="OrthoDB" id="8062037at2759"/>
<evidence type="ECO:0000256" key="2">
    <source>
        <dbReference type="ARBA" id="ARBA00012483"/>
    </source>
</evidence>
<proteinExistence type="predicted"/>
<protein>
    <recommendedName>
        <fullName evidence="2">RING-type E3 ubiquitin transferase</fullName>
        <ecNumber evidence="2">2.3.2.27</ecNumber>
    </recommendedName>
</protein>
<dbReference type="InterPro" id="IPR001841">
    <property type="entry name" value="Znf_RING"/>
</dbReference>
<keyword evidence="4" id="KW-0479">Metal-binding</keyword>
<comment type="catalytic activity">
    <reaction evidence="1">
        <text>S-ubiquitinyl-[E2 ubiquitin-conjugating enzyme]-L-cysteine + [acceptor protein]-L-lysine = [E2 ubiquitin-conjugating enzyme]-L-cysteine + N(6)-ubiquitinyl-[acceptor protein]-L-lysine.</text>
        <dbReference type="EC" id="2.3.2.27"/>
    </reaction>
</comment>
<gene>
    <name evidence="11" type="ORF">JCGZ_19857</name>
</gene>
<evidence type="ECO:0000256" key="4">
    <source>
        <dbReference type="ARBA" id="ARBA00022723"/>
    </source>
</evidence>
<keyword evidence="6" id="KW-0833">Ubl conjugation pathway</keyword>
<dbReference type="PANTHER" id="PTHR15710:SF45">
    <property type="entry name" value="RING-TYPE DOMAIN-CONTAINING PROTEIN"/>
    <property type="match status" value="1"/>
</dbReference>
<name>A0A067JWG7_JATCU</name>
<evidence type="ECO:0000256" key="8">
    <source>
        <dbReference type="PROSITE-ProRule" id="PRU00175"/>
    </source>
</evidence>
<keyword evidence="7" id="KW-0862">Zinc</keyword>
<keyword evidence="5 8" id="KW-0863">Zinc-finger</keyword>
<dbReference type="GO" id="GO:0016567">
    <property type="term" value="P:protein ubiquitination"/>
    <property type="evidence" value="ECO:0007669"/>
    <property type="project" value="TreeGrafter"/>
</dbReference>
<dbReference type="PROSITE" id="PS50089">
    <property type="entry name" value="ZF_RING_2"/>
    <property type="match status" value="1"/>
</dbReference>
<dbReference type="SMART" id="SM00184">
    <property type="entry name" value="RING"/>
    <property type="match status" value="1"/>
</dbReference>
<dbReference type="SUPFAM" id="SSF57850">
    <property type="entry name" value="RING/U-box"/>
    <property type="match status" value="1"/>
</dbReference>
<feature type="compositionally biased region" description="Polar residues" evidence="9">
    <location>
        <begin position="177"/>
        <end position="192"/>
    </location>
</feature>
<dbReference type="EMBL" id="KK914862">
    <property type="protein sequence ID" value="KDP27158.1"/>
    <property type="molecule type" value="Genomic_DNA"/>
</dbReference>
<dbReference type="AlphaFoldDB" id="A0A067JWG7"/>
<evidence type="ECO:0000313" key="12">
    <source>
        <dbReference type="Proteomes" id="UP000027138"/>
    </source>
</evidence>
<dbReference type="FunFam" id="3.30.40.10:FF:000127">
    <property type="entry name" value="E3 ubiquitin-protein ligase RNF181"/>
    <property type="match status" value="1"/>
</dbReference>
<evidence type="ECO:0000256" key="1">
    <source>
        <dbReference type="ARBA" id="ARBA00000900"/>
    </source>
</evidence>
<dbReference type="GO" id="GO:0005737">
    <property type="term" value="C:cytoplasm"/>
    <property type="evidence" value="ECO:0007669"/>
    <property type="project" value="TreeGrafter"/>
</dbReference>
<dbReference type="Proteomes" id="UP000027138">
    <property type="component" value="Unassembled WGS sequence"/>
</dbReference>
<evidence type="ECO:0000259" key="10">
    <source>
        <dbReference type="PROSITE" id="PS50089"/>
    </source>
</evidence>
<dbReference type="GO" id="GO:0061630">
    <property type="term" value="F:ubiquitin protein ligase activity"/>
    <property type="evidence" value="ECO:0007669"/>
    <property type="project" value="UniProtKB-EC"/>
</dbReference>
<evidence type="ECO:0000256" key="9">
    <source>
        <dbReference type="SAM" id="MobiDB-lite"/>
    </source>
</evidence>